<gene>
    <name evidence="1" type="ORF">QFC24_005512</name>
</gene>
<keyword evidence="2" id="KW-1185">Reference proteome</keyword>
<dbReference type="Proteomes" id="UP001234202">
    <property type="component" value="Unassembled WGS sequence"/>
</dbReference>
<dbReference type="EMBL" id="JASBWV010000023">
    <property type="protein sequence ID" value="KAJ9119799.1"/>
    <property type="molecule type" value="Genomic_DNA"/>
</dbReference>
<evidence type="ECO:0000313" key="2">
    <source>
        <dbReference type="Proteomes" id="UP001234202"/>
    </source>
</evidence>
<organism evidence="1 2">
    <name type="scientific">Naganishia onofrii</name>
    <dbReference type="NCBI Taxonomy" id="1851511"/>
    <lineage>
        <taxon>Eukaryota</taxon>
        <taxon>Fungi</taxon>
        <taxon>Dikarya</taxon>
        <taxon>Basidiomycota</taxon>
        <taxon>Agaricomycotina</taxon>
        <taxon>Tremellomycetes</taxon>
        <taxon>Filobasidiales</taxon>
        <taxon>Filobasidiaceae</taxon>
        <taxon>Naganishia</taxon>
    </lineage>
</organism>
<evidence type="ECO:0000313" key="1">
    <source>
        <dbReference type="EMBL" id="KAJ9119799.1"/>
    </source>
</evidence>
<accession>A0ACC2X6W5</accession>
<sequence>MTGFDLSRFRVGLGGAGGAHVTGHTSKRDLMHKMVERATCDLSAGDLYVFPKSGANITSSSSVTFKWDTTCLPAVTSIDLYLYTTAQGLLHSYPGVDYSKGEYSVGELDPQWWNYTTKASVYLAIVDANVPRWLSSVPVGPTFDVYTAKEALSTTIVQGGTTIVTAASAVIASSKSASKATNTAAVNGTAAGAASDDPGMFSSALHPAAGLPKGAIAAAIVVPVLAVGLLVALYVKFARLREREKRKRWSQHVDQRMSVLSADWRHGAPPGATGSIYSQSGAAGAAARSSMFSTAAAGAGATGRPVSAWTKNSSVYGMENNIAGRGVTAFRPPQQGQEGQRRSIIDSSSGRPTSIFTVSNADLATMPGGVRTSHVSFAGAPGGQAGAQRQSRVSFGDALRPSRSNLSVNVLASNSGKPSAGNVGGANRMSRAEASPTAGRHSIDGAHAMMASRSVQSGSKGEDIATVSPSQVAGPFAVPAVPARARSGSTSGGVAGFFSSITSAVGLKDKKPTAASARGRVPVPSAGPEEWKQAEATRRSADGVRDMEAIMLRRSQAISQYSSRSTVASHYENEDQGRQSRYEPQEQGREDEIELLDTVTSPVVPPGGAHSANGSGNGPMMRAPSPMGMMGMPMSATANPDQMLAAYAAARMAGAKSPTAGIGQSIEQQQQQQGGGAMAELAAAAGVPAPSAHRERED</sequence>
<reference evidence="1" key="1">
    <citation type="submission" date="2023-04" db="EMBL/GenBank/DDBJ databases">
        <title>Draft Genome sequencing of Naganishia species isolated from polar environments using Oxford Nanopore Technology.</title>
        <authorList>
            <person name="Leo P."/>
            <person name="Venkateswaran K."/>
        </authorList>
    </citation>
    <scope>NUCLEOTIDE SEQUENCE</scope>
    <source>
        <strain evidence="1">DBVPG 5303</strain>
    </source>
</reference>
<protein>
    <submittedName>
        <fullName evidence="1">Uncharacterized protein</fullName>
    </submittedName>
</protein>
<proteinExistence type="predicted"/>
<comment type="caution">
    <text evidence="1">The sequence shown here is derived from an EMBL/GenBank/DDBJ whole genome shotgun (WGS) entry which is preliminary data.</text>
</comment>
<name>A0ACC2X6W5_9TREE</name>